<reference evidence="2" key="1">
    <citation type="journal article" date="2019" name="Int. J. Syst. Evol. Microbiol.">
        <title>The Global Catalogue of Microorganisms (GCM) 10K type strain sequencing project: providing services to taxonomists for standard genome sequencing and annotation.</title>
        <authorList>
            <consortium name="The Broad Institute Genomics Platform"/>
            <consortium name="The Broad Institute Genome Sequencing Center for Infectious Disease"/>
            <person name="Wu L."/>
            <person name="Ma J."/>
        </authorList>
    </citation>
    <scope>NUCLEOTIDE SEQUENCE [LARGE SCALE GENOMIC DNA]</scope>
    <source>
        <strain evidence="2">CGMCC 4.7329</strain>
    </source>
</reference>
<sequence length="65" mass="7329">MGRRTGTEITWVFDQAVKAHQKRVDAGRPARGTWPGYVRAWLCGGRWCSGHNRASTYRGVARRGL</sequence>
<evidence type="ECO:0008006" key="3">
    <source>
        <dbReference type="Google" id="ProtNLM"/>
    </source>
</evidence>
<organism evidence="1 2">
    <name type="scientific">Nocardia rhizosphaerihabitans</name>
    <dbReference type="NCBI Taxonomy" id="1691570"/>
    <lineage>
        <taxon>Bacteria</taxon>
        <taxon>Bacillati</taxon>
        <taxon>Actinomycetota</taxon>
        <taxon>Actinomycetes</taxon>
        <taxon>Mycobacteriales</taxon>
        <taxon>Nocardiaceae</taxon>
        <taxon>Nocardia</taxon>
    </lineage>
</organism>
<evidence type="ECO:0000313" key="1">
    <source>
        <dbReference type="EMBL" id="GGO00040.1"/>
    </source>
</evidence>
<evidence type="ECO:0000313" key="2">
    <source>
        <dbReference type="Proteomes" id="UP000658127"/>
    </source>
</evidence>
<name>A0ABQ2L207_9NOCA</name>
<accession>A0ABQ2L207</accession>
<proteinExistence type="predicted"/>
<gene>
    <name evidence="1" type="ORF">GCM10011610_68590</name>
</gene>
<dbReference type="EMBL" id="BMNE01000014">
    <property type="protein sequence ID" value="GGO00040.1"/>
    <property type="molecule type" value="Genomic_DNA"/>
</dbReference>
<dbReference type="Proteomes" id="UP000658127">
    <property type="component" value="Unassembled WGS sequence"/>
</dbReference>
<comment type="caution">
    <text evidence="1">The sequence shown here is derived from an EMBL/GenBank/DDBJ whole genome shotgun (WGS) entry which is preliminary data.</text>
</comment>
<protein>
    <recommendedName>
        <fullName evidence="3">Transposase</fullName>
    </recommendedName>
</protein>
<keyword evidence="2" id="KW-1185">Reference proteome</keyword>